<accession>A0A941IQ15</accession>
<gene>
    <name evidence="2" type="ORF">KDL01_04395</name>
</gene>
<comment type="caution">
    <text evidence="2">The sequence shown here is derived from an EMBL/GenBank/DDBJ whole genome shotgun (WGS) entry which is preliminary data.</text>
</comment>
<dbReference type="Proteomes" id="UP000675781">
    <property type="component" value="Unassembled WGS sequence"/>
</dbReference>
<keyword evidence="3" id="KW-1185">Reference proteome</keyword>
<evidence type="ECO:0000313" key="3">
    <source>
        <dbReference type="Proteomes" id="UP000675781"/>
    </source>
</evidence>
<name>A0A941IQ15_9ACTN</name>
<organism evidence="2 3">
    <name type="scientific">Actinospica durhamensis</name>
    <dbReference type="NCBI Taxonomy" id="1508375"/>
    <lineage>
        <taxon>Bacteria</taxon>
        <taxon>Bacillati</taxon>
        <taxon>Actinomycetota</taxon>
        <taxon>Actinomycetes</taxon>
        <taxon>Catenulisporales</taxon>
        <taxon>Actinospicaceae</taxon>
        <taxon>Actinospica</taxon>
    </lineage>
</organism>
<reference evidence="2" key="1">
    <citation type="submission" date="2021-04" db="EMBL/GenBank/DDBJ databases">
        <title>Genome based classification of Actinospica acidithermotolerans sp. nov., an actinobacterium isolated from an Indonesian hot spring.</title>
        <authorList>
            <person name="Kusuma A.B."/>
            <person name="Putra K.E."/>
            <person name="Nafisah S."/>
            <person name="Loh J."/>
            <person name="Nouioui I."/>
            <person name="Goodfellow M."/>
        </authorList>
    </citation>
    <scope>NUCLEOTIDE SEQUENCE</scope>
    <source>
        <strain evidence="2">CSCA 57</strain>
    </source>
</reference>
<dbReference type="AlphaFoldDB" id="A0A941IQ15"/>
<dbReference type="EMBL" id="JAGSOG010000011">
    <property type="protein sequence ID" value="MBR7832483.1"/>
    <property type="molecule type" value="Genomic_DNA"/>
</dbReference>
<feature type="region of interest" description="Disordered" evidence="1">
    <location>
        <begin position="1"/>
        <end position="27"/>
    </location>
</feature>
<dbReference type="RefSeq" id="WP_212527008.1">
    <property type="nucleotide sequence ID" value="NZ_JAGSOG010000011.1"/>
</dbReference>
<evidence type="ECO:0000256" key="1">
    <source>
        <dbReference type="SAM" id="MobiDB-lite"/>
    </source>
</evidence>
<evidence type="ECO:0000313" key="2">
    <source>
        <dbReference type="EMBL" id="MBR7832483.1"/>
    </source>
</evidence>
<proteinExistence type="predicted"/>
<sequence>MNEHEHEQPGTGANTDPGNARPRDGHGRWLRTTADAHKDARAVQLRTQGMSLDQIAAELGYRHAASALKAISRALAAVPAASVGEYRELQNRQLDYMTATALEMLVNPHPLVTQSGRIVKDPETGEALEDPAVKARALDTLLKIATRRARLLGLDAPTRQHFTMESLTQYTRDLERELKIGDAEFTRFEAWCDTQAIAAREDESDMDEDDD</sequence>
<protein>
    <submittedName>
        <fullName evidence="2">Uncharacterized protein</fullName>
    </submittedName>
</protein>